<dbReference type="CDD" id="cd08948">
    <property type="entry name" value="5beta-POR_like_SDR_a"/>
    <property type="match status" value="1"/>
</dbReference>
<evidence type="ECO:0000313" key="2">
    <source>
        <dbReference type="EMBL" id="KEF51219.1"/>
    </source>
</evidence>
<sequence length="392" mass="44709">MGSQAKVAFVSGGNGISGNAIIEQLIRTSSDDWSKIIVSSKSVLLERWQDPRIEFIALDFLEPVDSIIKQMTPSCQAITHAFYTSYVHSEDFAKLPEYNIPLFKNFLTAVDSVAGKNLLRVCLQTGAKNYGLHLGPMVHCPATEDLPRYNDKGENFYFAQEDYLFELAAKRHWHYSVIRPKAIIGYSPSKNGISESITLAIYFLICRELGEEARFMGNRFFWESTDDQSYAPSLADMTLWAMTEENTKNQIFNHANGDVVVWRHLYPKLGAYFGARTEDATSSAALLNEQAAPTFSMAEWAKDKREVWDRICTKYGGNEKAFDWATWDAMDWVGSMTWLTLVSLQKARRFGWSRYDDTFETWIQTYKTYEMAGILPPHDEMVPVYKSPINNA</sequence>
<dbReference type="PANTHER" id="PTHR32487:SF0">
    <property type="entry name" value="3-OXO-DELTA(4,5)-STEROID 5-BETA-REDUCTASE"/>
    <property type="match status" value="1"/>
</dbReference>
<dbReference type="AlphaFoldDB" id="A0A072NTN0"/>
<protein>
    <recommendedName>
        <fullName evidence="1">PRISE-like Rossmann-fold domain-containing protein</fullName>
    </recommendedName>
</protein>
<dbReference type="SUPFAM" id="SSF51735">
    <property type="entry name" value="NAD(P)-binding Rossmann-fold domains"/>
    <property type="match status" value="1"/>
</dbReference>
<gene>
    <name evidence="2" type="ORF">A1O9_12722</name>
</gene>
<accession>A0A072NTN0</accession>
<dbReference type="Pfam" id="PF22917">
    <property type="entry name" value="PRISE"/>
    <property type="match status" value="1"/>
</dbReference>
<comment type="caution">
    <text evidence="2">The sequence shown here is derived from an EMBL/GenBank/DDBJ whole genome shotgun (WGS) entry which is preliminary data.</text>
</comment>
<dbReference type="InterPro" id="IPR055222">
    <property type="entry name" value="PRISE-like_Rossmann-fold"/>
</dbReference>
<proteinExistence type="predicted"/>
<dbReference type="STRING" id="1182545.A0A072NTN0"/>
<dbReference type="VEuPathDB" id="FungiDB:A1O9_12722"/>
<dbReference type="GeneID" id="25287616"/>
<feature type="domain" description="PRISE-like Rossmann-fold" evidence="1">
    <location>
        <begin position="8"/>
        <end position="317"/>
    </location>
</feature>
<evidence type="ECO:0000313" key="3">
    <source>
        <dbReference type="Proteomes" id="UP000027920"/>
    </source>
</evidence>
<reference evidence="2 3" key="1">
    <citation type="submission" date="2013-03" db="EMBL/GenBank/DDBJ databases">
        <title>The Genome Sequence of Exophiala aquamarina CBS 119918.</title>
        <authorList>
            <consortium name="The Broad Institute Genomics Platform"/>
            <person name="Cuomo C."/>
            <person name="de Hoog S."/>
            <person name="Gorbushina A."/>
            <person name="Walker B."/>
            <person name="Young S.K."/>
            <person name="Zeng Q."/>
            <person name="Gargeya S."/>
            <person name="Fitzgerald M."/>
            <person name="Haas B."/>
            <person name="Abouelleil A."/>
            <person name="Allen A.W."/>
            <person name="Alvarado L."/>
            <person name="Arachchi H.M."/>
            <person name="Berlin A.M."/>
            <person name="Chapman S.B."/>
            <person name="Gainer-Dewar J."/>
            <person name="Goldberg J."/>
            <person name="Griggs A."/>
            <person name="Gujja S."/>
            <person name="Hansen M."/>
            <person name="Howarth C."/>
            <person name="Imamovic A."/>
            <person name="Ireland A."/>
            <person name="Larimer J."/>
            <person name="McCowan C."/>
            <person name="Murphy C."/>
            <person name="Pearson M."/>
            <person name="Poon T.W."/>
            <person name="Priest M."/>
            <person name="Roberts A."/>
            <person name="Saif S."/>
            <person name="Shea T."/>
            <person name="Sisk P."/>
            <person name="Sykes S."/>
            <person name="Wortman J."/>
            <person name="Nusbaum C."/>
            <person name="Birren B."/>
        </authorList>
    </citation>
    <scope>NUCLEOTIDE SEQUENCE [LARGE SCALE GENOMIC DNA]</scope>
    <source>
        <strain evidence="2 3">CBS 119918</strain>
    </source>
</reference>
<dbReference type="RefSeq" id="XP_013253809.1">
    <property type="nucleotide sequence ID" value="XM_013398355.1"/>
</dbReference>
<dbReference type="EMBL" id="AMGV01000026">
    <property type="protein sequence ID" value="KEF51219.1"/>
    <property type="molecule type" value="Genomic_DNA"/>
</dbReference>
<dbReference type="Gene3D" id="3.40.50.720">
    <property type="entry name" value="NAD(P)-binding Rossmann-like Domain"/>
    <property type="match status" value="1"/>
</dbReference>
<organism evidence="2 3">
    <name type="scientific">Exophiala aquamarina CBS 119918</name>
    <dbReference type="NCBI Taxonomy" id="1182545"/>
    <lineage>
        <taxon>Eukaryota</taxon>
        <taxon>Fungi</taxon>
        <taxon>Dikarya</taxon>
        <taxon>Ascomycota</taxon>
        <taxon>Pezizomycotina</taxon>
        <taxon>Eurotiomycetes</taxon>
        <taxon>Chaetothyriomycetidae</taxon>
        <taxon>Chaetothyriales</taxon>
        <taxon>Herpotrichiellaceae</taxon>
        <taxon>Exophiala</taxon>
    </lineage>
</organism>
<dbReference type="HOGENOM" id="CLU_030125_1_0_1"/>
<dbReference type="OrthoDB" id="1731983at2759"/>
<keyword evidence="3" id="KW-1185">Reference proteome</keyword>
<name>A0A072NTN0_9EURO</name>
<dbReference type="PANTHER" id="PTHR32487">
    <property type="entry name" value="3-OXO-DELTA(4,5)-STEROID 5-BETA-REDUCTASE"/>
    <property type="match status" value="1"/>
</dbReference>
<dbReference type="Proteomes" id="UP000027920">
    <property type="component" value="Unassembled WGS sequence"/>
</dbReference>
<dbReference type="InterPro" id="IPR036291">
    <property type="entry name" value="NAD(P)-bd_dom_sf"/>
</dbReference>
<evidence type="ECO:0000259" key="1">
    <source>
        <dbReference type="Pfam" id="PF22917"/>
    </source>
</evidence>